<proteinExistence type="predicted"/>
<gene>
    <name evidence="2" type="primary">similar to GK19653</name>
    <name evidence="2" type="ORF">CLUMA_CG001347</name>
</gene>
<dbReference type="GO" id="GO:0008276">
    <property type="term" value="F:protein methyltransferase activity"/>
    <property type="evidence" value="ECO:0007669"/>
    <property type="project" value="UniProtKB-ARBA"/>
</dbReference>
<dbReference type="EMBL" id="CVRI01000004">
    <property type="protein sequence ID" value="CRK87550.1"/>
    <property type="molecule type" value="Genomic_DNA"/>
</dbReference>
<dbReference type="SUPFAM" id="SSF82199">
    <property type="entry name" value="SET domain"/>
    <property type="match status" value="1"/>
</dbReference>
<name>A0A1J1HM72_9DIPT</name>
<dbReference type="Proteomes" id="UP000183832">
    <property type="component" value="Unassembled WGS sequence"/>
</dbReference>
<sequence>MYCCVECKDEHDKLLHLFECGQEPLHESVALTVKMILTALTLTGSIQNLQRILNDSKCQTVFDLDLSKPQDESHKLNILLAINALTTVRETEHTKSVSLEEMFEKHPFDLFLKTDVEREFMRSFTNKQLKILDTNLYDMKEHSYLKSSNRTHGHSIGSGLCVFASLFSHSCDPSVKRITVDNKIAFVVVQPIQANEQIFVSYGYSSYEMPREIRQLHLESYGFLCDCVACQKHYPLLSKQPRRISYYNEPNHNAMTALAAICELKKACKFIENIYDRHPCYETTDMMIYCDHLLHQISKLPLEEYALSKAKKH</sequence>
<reference evidence="2 3" key="1">
    <citation type="submission" date="2015-04" db="EMBL/GenBank/DDBJ databases">
        <authorList>
            <person name="Syromyatnikov M.Y."/>
            <person name="Popov V.N."/>
        </authorList>
    </citation>
    <scope>NUCLEOTIDE SEQUENCE [LARGE SCALE GENOMIC DNA]</scope>
</reference>
<dbReference type="InterPro" id="IPR001214">
    <property type="entry name" value="SET_dom"/>
</dbReference>
<keyword evidence="3" id="KW-1185">Reference proteome</keyword>
<protein>
    <submittedName>
        <fullName evidence="2">CLUMA_CG001347, isoform A</fullName>
    </submittedName>
</protein>
<dbReference type="Pfam" id="PF00856">
    <property type="entry name" value="SET"/>
    <property type="match status" value="1"/>
</dbReference>
<dbReference type="InterPro" id="IPR050869">
    <property type="entry name" value="H3K4_H4K5_MeTrfase"/>
</dbReference>
<evidence type="ECO:0000313" key="3">
    <source>
        <dbReference type="Proteomes" id="UP000183832"/>
    </source>
</evidence>
<dbReference type="PANTHER" id="PTHR12197:SF251">
    <property type="entry name" value="EG:BACR7C10.4 PROTEIN"/>
    <property type="match status" value="1"/>
</dbReference>
<dbReference type="Gene3D" id="2.170.270.10">
    <property type="entry name" value="SET domain"/>
    <property type="match status" value="1"/>
</dbReference>
<organism evidence="2 3">
    <name type="scientific">Clunio marinus</name>
    <dbReference type="NCBI Taxonomy" id="568069"/>
    <lineage>
        <taxon>Eukaryota</taxon>
        <taxon>Metazoa</taxon>
        <taxon>Ecdysozoa</taxon>
        <taxon>Arthropoda</taxon>
        <taxon>Hexapoda</taxon>
        <taxon>Insecta</taxon>
        <taxon>Pterygota</taxon>
        <taxon>Neoptera</taxon>
        <taxon>Endopterygota</taxon>
        <taxon>Diptera</taxon>
        <taxon>Nematocera</taxon>
        <taxon>Chironomoidea</taxon>
        <taxon>Chironomidae</taxon>
        <taxon>Clunio</taxon>
    </lineage>
</organism>
<dbReference type="PANTHER" id="PTHR12197">
    <property type="entry name" value="HISTONE-LYSINE N-METHYLTRANSFERASE SMYD"/>
    <property type="match status" value="1"/>
</dbReference>
<evidence type="ECO:0000259" key="1">
    <source>
        <dbReference type="PROSITE" id="PS50280"/>
    </source>
</evidence>
<dbReference type="AlphaFoldDB" id="A0A1J1HM72"/>
<dbReference type="InterPro" id="IPR046341">
    <property type="entry name" value="SET_dom_sf"/>
</dbReference>
<evidence type="ECO:0000313" key="2">
    <source>
        <dbReference type="EMBL" id="CRK87550.1"/>
    </source>
</evidence>
<dbReference type="OrthoDB" id="7785599at2759"/>
<dbReference type="GO" id="GO:0008170">
    <property type="term" value="F:N-methyltransferase activity"/>
    <property type="evidence" value="ECO:0007669"/>
    <property type="project" value="UniProtKB-ARBA"/>
</dbReference>
<dbReference type="GO" id="GO:0005634">
    <property type="term" value="C:nucleus"/>
    <property type="evidence" value="ECO:0007669"/>
    <property type="project" value="TreeGrafter"/>
</dbReference>
<dbReference type="PROSITE" id="PS50280">
    <property type="entry name" value="SET"/>
    <property type="match status" value="1"/>
</dbReference>
<dbReference type="GO" id="GO:0008757">
    <property type="term" value="F:S-adenosylmethionine-dependent methyltransferase activity"/>
    <property type="evidence" value="ECO:0007669"/>
    <property type="project" value="UniProtKB-ARBA"/>
</dbReference>
<accession>A0A1J1HM72</accession>
<feature type="domain" description="SET" evidence="1">
    <location>
        <begin position="92"/>
        <end position="203"/>
    </location>
</feature>
<dbReference type="STRING" id="568069.A0A1J1HM72"/>